<dbReference type="GO" id="GO:0006351">
    <property type="term" value="P:DNA-templated transcription"/>
    <property type="evidence" value="ECO:0007669"/>
    <property type="project" value="InterPro"/>
</dbReference>
<dbReference type="InterPro" id="IPR001138">
    <property type="entry name" value="Zn2Cys6_DnaBD"/>
</dbReference>
<evidence type="ECO:0000256" key="3">
    <source>
        <dbReference type="ARBA" id="ARBA00023242"/>
    </source>
</evidence>
<dbReference type="Pfam" id="PF00172">
    <property type="entry name" value="Zn_clus"/>
    <property type="match status" value="1"/>
</dbReference>
<sequence>MSVPAPKLRSCVICRTRKVRCDKQSPCSNCRRAKTTCVFPSTDRPPRWARRFERRTNNAATWDAPSPQDVDPNIDQTLKRLRNVENIVKELSGQLEQARAETSSSRGASSTGNSPGSSTRSRDAGQQRQTSPETYTTGINEHFGRLVVQDTSHIRYVSSSFWSRIDDELDALKMDSHGLVADESDSSEDDASSEKASAPKLKRRPSERYGFLFRHNLSPSAPDLRDLRPLPSQIPFLLEIFSENVNVLLRIVHISTVTDMARDLRGSSPAQLTPSNEALMFSIYYAAAISMEEDEVMTNFGTSKPDLSLRYRLGFERALAEADFLNHPDLVLVQAFALFLCLARRHDSPRFVWMMTGLLVRMAQYIGLQRDGSRFDHLSPFEIEMRRRIWWIVCLLDARASQDQGTDLTITSGSFDTRIPMNINEADIHCELRQVPNERHGVTDSTFPRIIAEMTNIQIEMMTTGARDGEEGLEDQRRLLNKIYEKLEHEYLQHATDSANTVYWVVVTVARLTMAKMTLLVFLPILSPCLSEHHSDEIRGKLLISAIEVAEYNHELNANQACRQWRWVYQTYTHWYAIVYLMIEISQRPWSPLVERAWVALHSSWLIPARTHADKDTRIWIPLRTLMEKARKHRDAELERLRADSQAAARLEMEDQQIPNPLSSGPFPNESSADAFRERWRQLVATPNLPGEGIETSENYGIALTDSSANLEYANQPVAKSVSVCESSNPSYGKLFEPRHLSTGGQQTDKPMETFNMSEQEPATTMDSSSDLLMAQTDEPSYKTFPVVPATTDWSDDSNIGPGFVPWPLNDTGPSLNSLPDLDVNLVDINMNLDGEVNWYNLLEFAKGMERDTGPGTL</sequence>
<dbReference type="SUPFAM" id="SSF57701">
    <property type="entry name" value="Zn2/Cys6 DNA-binding domain"/>
    <property type="match status" value="1"/>
</dbReference>
<dbReference type="InterPro" id="IPR050613">
    <property type="entry name" value="Sec_Metabolite_Reg"/>
</dbReference>
<dbReference type="SMART" id="SM00066">
    <property type="entry name" value="GAL4"/>
    <property type="match status" value="1"/>
</dbReference>
<name>A0A6A6HCY4_VIRVR</name>
<feature type="domain" description="Zn(2)-C6 fungal-type" evidence="5">
    <location>
        <begin position="10"/>
        <end position="39"/>
    </location>
</feature>
<dbReference type="GO" id="GO:0005634">
    <property type="term" value="C:nucleus"/>
    <property type="evidence" value="ECO:0007669"/>
    <property type="project" value="UniProtKB-SubCell"/>
</dbReference>
<keyword evidence="2" id="KW-0479">Metal-binding</keyword>
<feature type="compositionally biased region" description="Acidic residues" evidence="4">
    <location>
        <begin position="182"/>
        <end position="191"/>
    </location>
</feature>
<dbReference type="CDD" id="cd00067">
    <property type="entry name" value="GAL4"/>
    <property type="match status" value="1"/>
</dbReference>
<dbReference type="GO" id="GO:0008270">
    <property type="term" value="F:zinc ion binding"/>
    <property type="evidence" value="ECO:0007669"/>
    <property type="project" value="InterPro"/>
</dbReference>
<evidence type="ECO:0000313" key="6">
    <source>
        <dbReference type="EMBL" id="KAF2235698.1"/>
    </source>
</evidence>
<dbReference type="Pfam" id="PF04082">
    <property type="entry name" value="Fungal_trans"/>
    <property type="match status" value="1"/>
</dbReference>
<feature type="region of interest" description="Disordered" evidence="4">
    <location>
        <begin position="180"/>
        <end position="202"/>
    </location>
</feature>
<organism evidence="6 7">
    <name type="scientific">Viridothelium virens</name>
    <name type="common">Speckled blister lichen</name>
    <name type="synonym">Trypethelium virens</name>
    <dbReference type="NCBI Taxonomy" id="1048519"/>
    <lineage>
        <taxon>Eukaryota</taxon>
        <taxon>Fungi</taxon>
        <taxon>Dikarya</taxon>
        <taxon>Ascomycota</taxon>
        <taxon>Pezizomycotina</taxon>
        <taxon>Dothideomycetes</taxon>
        <taxon>Dothideomycetes incertae sedis</taxon>
        <taxon>Trypetheliales</taxon>
        <taxon>Trypetheliaceae</taxon>
        <taxon>Viridothelium</taxon>
    </lineage>
</organism>
<dbReference type="OrthoDB" id="3989227at2759"/>
<dbReference type="EMBL" id="ML991789">
    <property type="protein sequence ID" value="KAF2235698.1"/>
    <property type="molecule type" value="Genomic_DNA"/>
</dbReference>
<dbReference type="Gene3D" id="4.10.240.10">
    <property type="entry name" value="Zn(2)-C6 fungal-type DNA-binding domain"/>
    <property type="match status" value="1"/>
</dbReference>
<protein>
    <recommendedName>
        <fullName evidence="5">Zn(2)-C6 fungal-type domain-containing protein</fullName>
    </recommendedName>
</protein>
<dbReference type="PANTHER" id="PTHR31001">
    <property type="entry name" value="UNCHARACTERIZED TRANSCRIPTIONAL REGULATORY PROTEIN"/>
    <property type="match status" value="1"/>
</dbReference>
<comment type="subcellular location">
    <subcellularLocation>
        <location evidence="1">Nucleus</location>
    </subcellularLocation>
</comment>
<keyword evidence="3" id="KW-0539">Nucleus</keyword>
<dbReference type="SMART" id="SM00906">
    <property type="entry name" value="Fungal_trans"/>
    <property type="match status" value="1"/>
</dbReference>
<dbReference type="Proteomes" id="UP000800092">
    <property type="component" value="Unassembled WGS sequence"/>
</dbReference>
<reference evidence="6" key="1">
    <citation type="journal article" date="2020" name="Stud. Mycol.">
        <title>101 Dothideomycetes genomes: a test case for predicting lifestyles and emergence of pathogens.</title>
        <authorList>
            <person name="Haridas S."/>
            <person name="Albert R."/>
            <person name="Binder M."/>
            <person name="Bloem J."/>
            <person name="Labutti K."/>
            <person name="Salamov A."/>
            <person name="Andreopoulos B."/>
            <person name="Baker S."/>
            <person name="Barry K."/>
            <person name="Bills G."/>
            <person name="Bluhm B."/>
            <person name="Cannon C."/>
            <person name="Castanera R."/>
            <person name="Culley D."/>
            <person name="Daum C."/>
            <person name="Ezra D."/>
            <person name="Gonzalez J."/>
            <person name="Henrissat B."/>
            <person name="Kuo A."/>
            <person name="Liang C."/>
            <person name="Lipzen A."/>
            <person name="Lutzoni F."/>
            <person name="Magnuson J."/>
            <person name="Mondo S."/>
            <person name="Nolan M."/>
            <person name="Ohm R."/>
            <person name="Pangilinan J."/>
            <person name="Park H.-J."/>
            <person name="Ramirez L."/>
            <person name="Alfaro M."/>
            <person name="Sun H."/>
            <person name="Tritt A."/>
            <person name="Yoshinaga Y."/>
            <person name="Zwiers L.-H."/>
            <person name="Turgeon B."/>
            <person name="Goodwin S."/>
            <person name="Spatafora J."/>
            <person name="Crous P."/>
            <person name="Grigoriev I."/>
        </authorList>
    </citation>
    <scope>NUCLEOTIDE SEQUENCE</scope>
    <source>
        <strain evidence="6">Tuck. ex Michener</strain>
    </source>
</reference>
<dbReference type="InterPro" id="IPR036864">
    <property type="entry name" value="Zn2-C6_fun-type_DNA-bd_sf"/>
</dbReference>
<dbReference type="PROSITE" id="PS50048">
    <property type="entry name" value="ZN2_CY6_FUNGAL_2"/>
    <property type="match status" value="1"/>
</dbReference>
<evidence type="ECO:0000313" key="7">
    <source>
        <dbReference type="Proteomes" id="UP000800092"/>
    </source>
</evidence>
<dbReference type="GO" id="GO:0000981">
    <property type="term" value="F:DNA-binding transcription factor activity, RNA polymerase II-specific"/>
    <property type="evidence" value="ECO:0007669"/>
    <property type="project" value="InterPro"/>
</dbReference>
<evidence type="ECO:0000256" key="2">
    <source>
        <dbReference type="ARBA" id="ARBA00022723"/>
    </source>
</evidence>
<dbReference type="AlphaFoldDB" id="A0A6A6HCY4"/>
<dbReference type="CDD" id="cd12148">
    <property type="entry name" value="fungal_TF_MHR"/>
    <property type="match status" value="1"/>
</dbReference>
<accession>A0A6A6HCY4</accession>
<feature type="region of interest" description="Disordered" evidence="4">
    <location>
        <begin position="94"/>
        <end position="138"/>
    </location>
</feature>
<evidence type="ECO:0000256" key="1">
    <source>
        <dbReference type="ARBA" id="ARBA00004123"/>
    </source>
</evidence>
<proteinExistence type="predicted"/>
<feature type="compositionally biased region" description="Low complexity" evidence="4">
    <location>
        <begin position="100"/>
        <end position="114"/>
    </location>
</feature>
<dbReference type="PANTHER" id="PTHR31001:SF50">
    <property type="entry name" value="ZN(II)2CYS6 TRANSCRIPTION FACTOR (EUROFUNG)"/>
    <property type="match status" value="1"/>
</dbReference>
<keyword evidence="7" id="KW-1185">Reference proteome</keyword>
<dbReference type="PROSITE" id="PS00463">
    <property type="entry name" value="ZN2_CY6_FUNGAL_1"/>
    <property type="match status" value="1"/>
</dbReference>
<dbReference type="GO" id="GO:0003677">
    <property type="term" value="F:DNA binding"/>
    <property type="evidence" value="ECO:0007669"/>
    <property type="project" value="InterPro"/>
</dbReference>
<gene>
    <name evidence="6" type="ORF">EV356DRAFT_513589</name>
</gene>
<dbReference type="InterPro" id="IPR007219">
    <property type="entry name" value="XnlR_reg_dom"/>
</dbReference>
<evidence type="ECO:0000259" key="5">
    <source>
        <dbReference type="PROSITE" id="PS50048"/>
    </source>
</evidence>
<feature type="compositionally biased region" description="Polar residues" evidence="4">
    <location>
        <begin position="126"/>
        <end position="138"/>
    </location>
</feature>
<evidence type="ECO:0000256" key="4">
    <source>
        <dbReference type="SAM" id="MobiDB-lite"/>
    </source>
</evidence>